<keyword evidence="14" id="KW-0804">Transcription</keyword>
<evidence type="ECO:0000256" key="1">
    <source>
        <dbReference type="ARBA" id="ARBA00004123"/>
    </source>
</evidence>
<evidence type="ECO:0000256" key="19">
    <source>
        <dbReference type="SAM" id="Phobius"/>
    </source>
</evidence>
<protein>
    <recommendedName>
        <fullName evidence="20">C2H2-type domain-containing protein</fullName>
    </recommendedName>
</protein>
<sequence>MALEALSSPRLASPVPPLFEDSSRFHGVEHWTKGKRSKRSRSDFNQQNLTEEEYLAFCLLLLARDGNRSNRQPLPPVTAAEKSSSSSYKCSVCDKSFSSYQALGGHKASHRKNSSQTQSGGGDDQSTSATTTSAVTTGSGKSHVCTICHKSFPSGQALGGHKRCHYEGNNNNNTSSVSNSEGAGSTSHTIIPLRFIFDREMTTSLDRWEKDPFFAAAEEVQESADRMESAYRSWIKRGSSNVWDSDQLHRGLQAALGTTKWQLDEFQRAVKSSYDNRVSDETRDRHREFTFVMETQVAKIEKSLKEADDGKGTPRWVRLDEEDRNELALFLTGPSESEKKQGHRRAASAAPEIGAWNIAVSEDGLLQKSSGEPPVRPPRKVPSVSGFLNFMEPGSKNCVRKWKALDRQGDSDAVLLLPIQANQVRSPNKSCMECEEDCYEKQLHGWYGAIQRQLQRSQYRMRYSKTVQATIWILLLLFLIGKYLLNRTFLPPLQVN</sequence>
<evidence type="ECO:0000256" key="6">
    <source>
        <dbReference type="ARBA" id="ARBA00022737"/>
    </source>
</evidence>
<dbReference type="AlphaFoldDB" id="A0A8D9M5A8"/>
<evidence type="ECO:0000256" key="7">
    <source>
        <dbReference type="ARBA" id="ARBA00022771"/>
    </source>
</evidence>
<evidence type="ECO:0000259" key="20">
    <source>
        <dbReference type="PROSITE" id="PS50157"/>
    </source>
</evidence>
<evidence type="ECO:0000313" key="22">
    <source>
        <dbReference type="Proteomes" id="UP000694005"/>
    </source>
</evidence>
<dbReference type="Gene3D" id="3.30.160.60">
    <property type="entry name" value="Classic Zinc Finger"/>
    <property type="match status" value="1"/>
</dbReference>
<evidence type="ECO:0000256" key="17">
    <source>
        <dbReference type="PROSITE-ProRule" id="PRU00042"/>
    </source>
</evidence>
<comment type="similarity">
    <text evidence="2">Belongs to the syntaxin family.</text>
</comment>
<dbReference type="GO" id="GO:0000976">
    <property type="term" value="F:transcription cis-regulatory region binding"/>
    <property type="evidence" value="ECO:0007669"/>
    <property type="project" value="UniProtKB-ARBA"/>
</dbReference>
<evidence type="ECO:0000256" key="14">
    <source>
        <dbReference type="ARBA" id="ARBA00023163"/>
    </source>
</evidence>
<dbReference type="FunFam" id="1.20.58.90:FF:000004">
    <property type="entry name" value="Syntaxin 10"/>
    <property type="match status" value="1"/>
</dbReference>
<evidence type="ECO:0000256" key="8">
    <source>
        <dbReference type="ARBA" id="ARBA00022833"/>
    </source>
</evidence>
<keyword evidence="8" id="KW-0862">Zinc</keyword>
<dbReference type="PROSITE" id="PS00028">
    <property type="entry name" value="ZINC_FINGER_C2H2_1"/>
    <property type="match status" value="2"/>
</dbReference>
<name>A0A8D9M5A8_BRACM</name>
<dbReference type="SMART" id="SM00355">
    <property type="entry name" value="ZnF_C2H2"/>
    <property type="match status" value="2"/>
</dbReference>
<keyword evidence="10 19" id="KW-1133">Transmembrane helix</keyword>
<feature type="region of interest" description="Disordered" evidence="18">
    <location>
        <begin position="104"/>
        <end position="140"/>
    </location>
</feature>
<dbReference type="SUPFAM" id="SSF47661">
    <property type="entry name" value="t-snare proteins"/>
    <property type="match status" value="1"/>
</dbReference>
<evidence type="ECO:0000256" key="2">
    <source>
        <dbReference type="ARBA" id="ARBA00009063"/>
    </source>
</evidence>
<evidence type="ECO:0000256" key="15">
    <source>
        <dbReference type="ARBA" id="ARBA00023242"/>
    </source>
</evidence>
<evidence type="ECO:0000313" key="21">
    <source>
        <dbReference type="EMBL" id="CAG7899212.1"/>
    </source>
</evidence>
<keyword evidence="7 17" id="KW-0863">Zinc-finger</keyword>
<dbReference type="EMBL" id="LS974624">
    <property type="protein sequence ID" value="CAG7899212.1"/>
    <property type="molecule type" value="Genomic_DNA"/>
</dbReference>
<evidence type="ECO:0000256" key="18">
    <source>
        <dbReference type="SAM" id="MobiDB-lite"/>
    </source>
</evidence>
<evidence type="ECO:0000256" key="12">
    <source>
        <dbReference type="ARBA" id="ARBA00023034"/>
    </source>
</evidence>
<proteinExistence type="inferred from homology"/>
<dbReference type="PANTHER" id="PTHR34949">
    <property type="entry name" value="OS05G0443700 PROTEIN"/>
    <property type="match status" value="1"/>
</dbReference>
<keyword evidence="6" id="KW-0677">Repeat</keyword>
<dbReference type="SUPFAM" id="SSF57667">
    <property type="entry name" value="beta-beta-alpha zinc fingers"/>
    <property type="match status" value="1"/>
</dbReference>
<dbReference type="InterPro" id="IPR010989">
    <property type="entry name" value="SNARE"/>
</dbReference>
<comment type="subcellular location">
    <subcellularLocation>
        <location evidence="16">Golgi apparatus</location>
        <location evidence="16">trans-Golgi network membrane</location>
        <topology evidence="16">Single-pass type IV membrane protein</topology>
    </subcellularLocation>
    <subcellularLocation>
        <location evidence="1">Nucleus</location>
    </subcellularLocation>
</comment>
<evidence type="ECO:0000256" key="10">
    <source>
        <dbReference type="ARBA" id="ARBA00022989"/>
    </source>
</evidence>
<evidence type="ECO:0000256" key="16">
    <source>
        <dbReference type="ARBA" id="ARBA00037801"/>
    </source>
</evidence>
<keyword evidence="13 19" id="KW-0472">Membrane</keyword>
<dbReference type="GO" id="GO:0005794">
    <property type="term" value="C:Golgi apparatus"/>
    <property type="evidence" value="ECO:0007669"/>
    <property type="project" value="UniProtKB-SubCell"/>
</dbReference>
<evidence type="ECO:0000256" key="13">
    <source>
        <dbReference type="ARBA" id="ARBA00023136"/>
    </source>
</evidence>
<dbReference type="GO" id="GO:0048193">
    <property type="term" value="P:Golgi vesicle transport"/>
    <property type="evidence" value="ECO:0007669"/>
    <property type="project" value="InterPro"/>
</dbReference>
<accession>A0A8D9M5A8</accession>
<dbReference type="Pfam" id="PF13912">
    <property type="entry name" value="zf-C2H2_6"/>
    <property type="match status" value="2"/>
</dbReference>
<dbReference type="GO" id="GO:0015031">
    <property type="term" value="P:protein transport"/>
    <property type="evidence" value="ECO:0007669"/>
    <property type="project" value="UniProtKB-KW"/>
</dbReference>
<feature type="compositionally biased region" description="Low complexity" evidence="18">
    <location>
        <begin position="114"/>
        <end position="140"/>
    </location>
</feature>
<keyword evidence="15" id="KW-0539">Nucleus</keyword>
<evidence type="ECO:0000256" key="3">
    <source>
        <dbReference type="ARBA" id="ARBA00022448"/>
    </source>
</evidence>
<evidence type="ECO:0000256" key="4">
    <source>
        <dbReference type="ARBA" id="ARBA00022692"/>
    </source>
</evidence>
<dbReference type="Gene3D" id="1.20.58.90">
    <property type="match status" value="1"/>
</dbReference>
<evidence type="ECO:0000256" key="11">
    <source>
        <dbReference type="ARBA" id="ARBA00023015"/>
    </source>
</evidence>
<keyword evidence="4 19" id="KW-0812">Transmembrane</keyword>
<dbReference type="Pfam" id="PF09177">
    <property type="entry name" value="STX6_10_61_N"/>
    <property type="match status" value="1"/>
</dbReference>
<dbReference type="InterPro" id="IPR015260">
    <property type="entry name" value="Syntaxin-6/10/61_N"/>
</dbReference>
<dbReference type="PANTHER" id="PTHR34949:SF6">
    <property type="entry name" value="EXPRESSED PROTEIN"/>
    <property type="match status" value="1"/>
</dbReference>
<dbReference type="CDD" id="cd21442">
    <property type="entry name" value="SNARE_NTD_STX6-like"/>
    <property type="match status" value="1"/>
</dbReference>
<feature type="domain" description="C2H2-type" evidence="20">
    <location>
        <begin position="143"/>
        <end position="170"/>
    </location>
</feature>
<keyword evidence="9" id="KW-0653">Protein transport</keyword>
<feature type="domain" description="C2H2-type" evidence="20">
    <location>
        <begin position="88"/>
        <end position="115"/>
    </location>
</feature>
<keyword evidence="11" id="KW-0805">Transcription regulation</keyword>
<keyword evidence="5" id="KW-0479">Metal-binding</keyword>
<dbReference type="GO" id="GO:0005634">
    <property type="term" value="C:nucleus"/>
    <property type="evidence" value="ECO:0007669"/>
    <property type="project" value="UniProtKB-SubCell"/>
</dbReference>
<feature type="region of interest" description="Disordered" evidence="18">
    <location>
        <begin position="1"/>
        <end position="22"/>
    </location>
</feature>
<organism evidence="21 22">
    <name type="scientific">Brassica campestris</name>
    <name type="common">Field mustard</name>
    <dbReference type="NCBI Taxonomy" id="3711"/>
    <lineage>
        <taxon>Eukaryota</taxon>
        <taxon>Viridiplantae</taxon>
        <taxon>Streptophyta</taxon>
        <taxon>Embryophyta</taxon>
        <taxon>Tracheophyta</taxon>
        <taxon>Spermatophyta</taxon>
        <taxon>Magnoliopsida</taxon>
        <taxon>eudicotyledons</taxon>
        <taxon>Gunneridae</taxon>
        <taxon>Pentapetalae</taxon>
        <taxon>rosids</taxon>
        <taxon>malvids</taxon>
        <taxon>Brassicales</taxon>
        <taxon>Brassicaceae</taxon>
        <taxon>Brassiceae</taxon>
        <taxon>Brassica</taxon>
    </lineage>
</organism>
<dbReference type="GO" id="GO:0016020">
    <property type="term" value="C:membrane"/>
    <property type="evidence" value="ECO:0007669"/>
    <property type="project" value="InterPro"/>
</dbReference>
<dbReference type="PROSITE" id="PS50157">
    <property type="entry name" value="ZINC_FINGER_C2H2_2"/>
    <property type="match status" value="2"/>
</dbReference>
<dbReference type="GO" id="GO:0008270">
    <property type="term" value="F:zinc ion binding"/>
    <property type="evidence" value="ECO:0007669"/>
    <property type="project" value="UniProtKB-KW"/>
</dbReference>
<dbReference type="GO" id="GO:0006355">
    <property type="term" value="P:regulation of DNA-templated transcription"/>
    <property type="evidence" value="ECO:0007669"/>
    <property type="project" value="UniProtKB-ARBA"/>
</dbReference>
<dbReference type="Gramene" id="A08p28780.2_BraZ1">
    <property type="protein sequence ID" value="A08p28780.2_BraZ1.CDS"/>
    <property type="gene ID" value="A08g28780.2_BraZ1"/>
</dbReference>
<feature type="transmembrane region" description="Helical" evidence="19">
    <location>
        <begin position="466"/>
        <end position="485"/>
    </location>
</feature>
<dbReference type="InterPro" id="IPR013087">
    <property type="entry name" value="Znf_C2H2_type"/>
</dbReference>
<keyword evidence="3" id="KW-0813">Transport</keyword>
<reference evidence="21 22" key="1">
    <citation type="submission" date="2021-07" db="EMBL/GenBank/DDBJ databases">
        <authorList>
            <consortium name="Genoscope - CEA"/>
            <person name="William W."/>
        </authorList>
    </citation>
    <scope>NUCLEOTIDE SEQUENCE [LARGE SCALE GENOMIC DNA]</scope>
</reference>
<dbReference type="InterPro" id="IPR036236">
    <property type="entry name" value="Znf_C2H2_sf"/>
</dbReference>
<evidence type="ECO:0000256" key="5">
    <source>
        <dbReference type="ARBA" id="ARBA00022723"/>
    </source>
</evidence>
<evidence type="ECO:0000256" key="9">
    <source>
        <dbReference type="ARBA" id="ARBA00022927"/>
    </source>
</evidence>
<gene>
    <name evidence="21" type="ORF">BRAPAZ1V2_A08P28780.2</name>
</gene>
<dbReference type="Proteomes" id="UP000694005">
    <property type="component" value="Chromosome A08"/>
</dbReference>
<keyword evidence="12" id="KW-0333">Golgi apparatus</keyword>
<dbReference type="FunFam" id="3.30.160.60:FF:003692">
    <property type="entry name" value="Zinc finger protein ZAT10"/>
    <property type="match status" value="1"/>
</dbReference>